<dbReference type="PANTHER" id="PTHR43201:SF8">
    <property type="entry name" value="ACYL-COA SYNTHETASE FAMILY MEMBER 3"/>
    <property type="match status" value="1"/>
</dbReference>
<dbReference type="GO" id="GO:0006631">
    <property type="term" value="P:fatty acid metabolic process"/>
    <property type="evidence" value="ECO:0007669"/>
    <property type="project" value="TreeGrafter"/>
</dbReference>
<dbReference type="InterPro" id="IPR045851">
    <property type="entry name" value="AMP-bd_C_sf"/>
</dbReference>
<name>A0A7K1L3W2_9ACTN</name>
<feature type="domain" description="AMP-binding enzyme C-terminal" evidence="3">
    <location>
        <begin position="340"/>
        <end position="412"/>
    </location>
</feature>
<dbReference type="SUPFAM" id="SSF56801">
    <property type="entry name" value="Acetyl-CoA synthetase-like"/>
    <property type="match status" value="1"/>
</dbReference>
<evidence type="ECO:0000313" key="4">
    <source>
        <dbReference type="EMBL" id="MUN39118.1"/>
    </source>
</evidence>
<feature type="domain" description="AMP-dependent synthetase/ligase" evidence="2">
    <location>
        <begin position="112"/>
        <end position="282"/>
    </location>
</feature>
<dbReference type="RefSeq" id="WP_156218291.1">
    <property type="nucleotide sequence ID" value="NZ_WOFH01000007.1"/>
</dbReference>
<accession>A0A7K1L3W2</accession>
<dbReference type="CDD" id="cd04433">
    <property type="entry name" value="AFD_class_I"/>
    <property type="match status" value="1"/>
</dbReference>
<comment type="similarity">
    <text evidence="1">Belongs to the ATP-dependent AMP-binding enzyme family.</text>
</comment>
<dbReference type="InterPro" id="IPR000873">
    <property type="entry name" value="AMP-dep_synth/lig_dom"/>
</dbReference>
<dbReference type="PANTHER" id="PTHR43201">
    <property type="entry name" value="ACYL-COA SYNTHETASE"/>
    <property type="match status" value="1"/>
</dbReference>
<evidence type="ECO:0000256" key="1">
    <source>
        <dbReference type="ARBA" id="ARBA00006432"/>
    </source>
</evidence>
<dbReference type="Gene3D" id="3.30.300.30">
    <property type="match status" value="1"/>
</dbReference>
<comment type="caution">
    <text evidence="4">The sequence shown here is derived from an EMBL/GenBank/DDBJ whole genome shotgun (WGS) entry which is preliminary data.</text>
</comment>
<dbReference type="EMBL" id="WOFH01000007">
    <property type="protein sequence ID" value="MUN39118.1"/>
    <property type="molecule type" value="Genomic_DNA"/>
</dbReference>
<dbReference type="Pfam" id="PF00501">
    <property type="entry name" value="AMP-binding"/>
    <property type="match status" value="1"/>
</dbReference>
<dbReference type="InterPro" id="IPR025110">
    <property type="entry name" value="AMP-bd_C"/>
</dbReference>
<dbReference type="Pfam" id="PF13193">
    <property type="entry name" value="AMP-binding_C"/>
    <property type="match status" value="1"/>
</dbReference>
<dbReference type="Gene3D" id="3.40.50.12780">
    <property type="entry name" value="N-terminal domain of ligase-like"/>
    <property type="match status" value="1"/>
</dbReference>
<evidence type="ECO:0000313" key="5">
    <source>
        <dbReference type="Proteomes" id="UP000432015"/>
    </source>
</evidence>
<evidence type="ECO:0000259" key="2">
    <source>
        <dbReference type="Pfam" id="PF00501"/>
    </source>
</evidence>
<evidence type="ECO:0000259" key="3">
    <source>
        <dbReference type="Pfam" id="PF13193"/>
    </source>
</evidence>
<sequence length="431" mass="45718">MRRPPGPQALIDAVRSAAHRSPDRPALRGAGGEIGYGDLADRLASAEPGSDRRVLPVSGTVDDVVALLRLACGGHDVLLLDAAATAWEAERARGLFQGAGAGDGPPVLGLCTSGTTGLPKIVEVGWPELLANARACARALRFGERDVVWSTAAMPHRMSLDRALLAGLLSGATVVMRSGLLGPAEFHRTLLEGRVTVLLTIPFLYRGYAERLAREPDVVRSWALRACVAGGEVLPDDLRARWPEVTGLPLLPAYGTTEDGSLTLGRGDPGEGVGTPLEGVELTADASGEVMARHARADGTPTPWRRTGDLGRLDDRGRLHLTGRRGGLMNIGGRRVDPHEVEQALRMNGRVVDCVVAGTPGANGEEMVAFVVTDGDVPNAEMRRSLAALLSPHKLPSRFVRLPEIPRGLTGKARRGMLVADLMRRAEAEGR</sequence>
<reference evidence="4 5" key="1">
    <citation type="submission" date="2019-11" db="EMBL/GenBank/DDBJ databases">
        <authorList>
            <person name="Cao P."/>
        </authorList>
    </citation>
    <scope>NUCLEOTIDE SEQUENCE [LARGE SCALE GENOMIC DNA]</scope>
    <source>
        <strain evidence="4 5">NEAU-AAG5</strain>
    </source>
</reference>
<organism evidence="4 5">
    <name type="scientific">Actinomadura litoris</name>
    <dbReference type="NCBI Taxonomy" id="2678616"/>
    <lineage>
        <taxon>Bacteria</taxon>
        <taxon>Bacillati</taxon>
        <taxon>Actinomycetota</taxon>
        <taxon>Actinomycetes</taxon>
        <taxon>Streptosporangiales</taxon>
        <taxon>Thermomonosporaceae</taxon>
        <taxon>Actinomadura</taxon>
    </lineage>
</organism>
<protein>
    <submittedName>
        <fullName evidence="4">AMP-binding protein</fullName>
    </submittedName>
</protein>
<gene>
    <name evidence="4" type="ORF">GNZ18_21310</name>
</gene>
<dbReference type="InterPro" id="IPR042099">
    <property type="entry name" value="ANL_N_sf"/>
</dbReference>
<dbReference type="AlphaFoldDB" id="A0A7K1L3W2"/>
<proteinExistence type="inferred from homology"/>
<dbReference type="Proteomes" id="UP000432015">
    <property type="component" value="Unassembled WGS sequence"/>
</dbReference>
<dbReference type="GO" id="GO:0031956">
    <property type="term" value="F:medium-chain fatty acid-CoA ligase activity"/>
    <property type="evidence" value="ECO:0007669"/>
    <property type="project" value="TreeGrafter"/>
</dbReference>
<keyword evidence="5" id="KW-1185">Reference proteome</keyword>